<dbReference type="GO" id="GO:0005576">
    <property type="term" value="C:extracellular region"/>
    <property type="evidence" value="ECO:0007669"/>
    <property type="project" value="UniProtKB-SubCell"/>
</dbReference>
<name>A0A171BKD7_9ACTN</name>
<keyword evidence="2" id="KW-0732">Signal</keyword>
<dbReference type="InterPro" id="IPR051398">
    <property type="entry name" value="Polysacch_Deacetylase"/>
</dbReference>
<dbReference type="CDD" id="cd10918">
    <property type="entry name" value="CE4_NodB_like_5s_6s"/>
    <property type="match status" value="1"/>
</dbReference>
<evidence type="ECO:0000256" key="1">
    <source>
        <dbReference type="ARBA" id="ARBA00004613"/>
    </source>
</evidence>
<gene>
    <name evidence="4" type="ORF">PS9374_00860</name>
</gene>
<keyword evidence="5" id="KW-1185">Reference proteome</keyword>
<reference evidence="5" key="2">
    <citation type="submission" date="2016-04" db="EMBL/GenBank/DDBJ databases">
        <title>Planomonospora sphaerica JCM9374 whole genome shotgun sequence.</title>
        <authorList>
            <person name="Suzuki T."/>
            <person name="Dohra H."/>
            <person name="Kodani S."/>
        </authorList>
    </citation>
    <scope>NUCLEOTIDE SEQUENCE [LARGE SCALE GENOMIC DNA]</scope>
    <source>
        <strain evidence="5">JCM 9374</strain>
    </source>
</reference>
<evidence type="ECO:0000313" key="4">
    <source>
        <dbReference type="EMBL" id="GAT65228.1"/>
    </source>
</evidence>
<comment type="subcellular location">
    <subcellularLocation>
        <location evidence="1">Secreted</location>
    </subcellularLocation>
</comment>
<dbReference type="PROSITE" id="PS51677">
    <property type="entry name" value="NODB"/>
    <property type="match status" value="1"/>
</dbReference>
<dbReference type="AlphaFoldDB" id="A0A171BKD7"/>
<evidence type="ECO:0000313" key="5">
    <source>
        <dbReference type="Proteomes" id="UP000077701"/>
    </source>
</evidence>
<reference evidence="4 5" key="1">
    <citation type="journal article" date="2016" name="Genome Announc.">
        <title>Draft Genome Sequence of Planomonospora sphaerica JCM9374, a Rare Actinomycete.</title>
        <authorList>
            <person name="Dohra H."/>
            <person name="Suzuki T."/>
            <person name="Inoue Y."/>
            <person name="Kodani S."/>
        </authorList>
    </citation>
    <scope>NUCLEOTIDE SEQUENCE [LARGE SCALE GENOMIC DNA]</scope>
    <source>
        <strain evidence="4 5">JCM 9374</strain>
    </source>
</reference>
<proteinExistence type="predicted"/>
<dbReference type="RefSeq" id="WP_231647170.1">
    <property type="nucleotide sequence ID" value="NZ_BDCX01000002.1"/>
</dbReference>
<accession>A0A171BKD7</accession>
<dbReference type="InterPro" id="IPR011330">
    <property type="entry name" value="Glyco_hydro/deAcase_b/a-brl"/>
</dbReference>
<sequence length="238" mass="26027">MTGRAAMPYILMYHSVDGYDSDPLLVTVSPQRFAGQMDWLRRRGLRGVSVRELLVAEASGQAGRMVGLTFDDGYADFASEAVPVLLRHGFTATVFAVAGLLGGHNAWDRDCPRKALMTAADLRRVAGAGMEVASHSVHHVSLTGASDAELEMELKESRAVLEDVLDREITGFAYPYGHAGAREVDAVRSAGYSYACAVRPSEFSGRHALARTYAGDRDGPLRLRAKHLRHGLRWGWNR</sequence>
<comment type="caution">
    <text evidence="4">The sequence shown here is derived from an EMBL/GenBank/DDBJ whole genome shotgun (WGS) entry which is preliminary data.</text>
</comment>
<dbReference type="GO" id="GO:0016810">
    <property type="term" value="F:hydrolase activity, acting on carbon-nitrogen (but not peptide) bonds"/>
    <property type="evidence" value="ECO:0007669"/>
    <property type="project" value="InterPro"/>
</dbReference>
<dbReference type="SUPFAM" id="SSF88713">
    <property type="entry name" value="Glycoside hydrolase/deacetylase"/>
    <property type="match status" value="1"/>
</dbReference>
<dbReference type="PANTHER" id="PTHR34216:SF3">
    <property type="entry name" value="POLY-BETA-1,6-N-ACETYL-D-GLUCOSAMINE N-DEACETYLASE"/>
    <property type="match status" value="1"/>
</dbReference>
<dbReference type="STRING" id="161355.PS9374_00860"/>
<dbReference type="GO" id="GO:0005975">
    <property type="term" value="P:carbohydrate metabolic process"/>
    <property type="evidence" value="ECO:0007669"/>
    <property type="project" value="InterPro"/>
</dbReference>
<dbReference type="EMBL" id="BDCX01000002">
    <property type="protein sequence ID" value="GAT65228.1"/>
    <property type="molecule type" value="Genomic_DNA"/>
</dbReference>
<protein>
    <submittedName>
        <fullName evidence="4">Polysaccharide deacetylase</fullName>
    </submittedName>
</protein>
<evidence type="ECO:0000259" key="3">
    <source>
        <dbReference type="PROSITE" id="PS51677"/>
    </source>
</evidence>
<evidence type="ECO:0000256" key="2">
    <source>
        <dbReference type="ARBA" id="ARBA00022729"/>
    </source>
</evidence>
<dbReference type="Pfam" id="PF01522">
    <property type="entry name" value="Polysacc_deac_1"/>
    <property type="match status" value="1"/>
</dbReference>
<feature type="domain" description="NodB homology" evidence="3">
    <location>
        <begin position="64"/>
        <end position="238"/>
    </location>
</feature>
<dbReference type="Gene3D" id="3.20.20.370">
    <property type="entry name" value="Glycoside hydrolase/deacetylase"/>
    <property type="match status" value="1"/>
</dbReference>
<organism evidence="4 5">
    <name type="scientific">Planomonospora sphaerica</name>
    <dbReference type="NCBI Taxonomy" id="161355"/>
    <lineage>
        <taxon>Bacteria</taxon>
        <taxon>Bacillati</taxon>
        <taxon>Actinomycetota</taxon>
        <taxon>Actinomycetes</taxon>
        <taxon>Streptosporangiales</taxon>
        <taxon>Streptosporangiaceae</taxon>
        <taxon>Planomonospora</taxon>
    </lineage>
</organism>
<dbReference type="Proteomes" id="UP000077701">
    <property type="component" value="Unassembled WGS sequence"/>
</dbReference>
<dbReference type="PANTHER" id="PTHR34216">
    <property type="match status" value="1"/>
</dbReference>
<dbReference type="InterPro" id="IPR002509">
    <property type="entry name" value="NODB_dom"/>
</dbReference>